<keyword evidence="2" id="KW-0732">Signal</keyword>
<evidence type="ECO:0000313" key="4">
    <source>
        <dbReference type="Proteomes" id="UP001333110"/>
    </source>
</evidence>
<evidence type="ECO:0000313" key="3">
    <source>
        <dbReference type="EMBL" id="KAK4825071.1"/>
    </source>
</evidence>
<proteinExistence type="predicted"/>
<feature type="non-terminal residue" evidence="3">
    <location>
        <position position="258"/>
    </location>
</feature>
<dbReference type="EMBL" id="JAUNZN010000003">
    <property type="protein sequence ID" value="KAK4825071.1"/>
    <property type="molecule type" value="Genomic_DNA"/>
</dbReference>
<reference evidence="3 4" key="1">
    <citation type="journal article" date="2023" name="J. Hered.">
        <title>Chromosome-level genome of the wood stork (Mycteria americana) provides insight into avian chromosome evolution.</title>
        <authorList>
            <person name="Flamio R. Jr."/>
            <person name="Ramstad K.M."/>
        </authorList>
    </citation>
    <scope>NUCLEOTIDE SEQUENCE [LARGE SCALE GENOMIC DNA]</scope>
    <source>
        <strain evidence="3">JAX WOST 10</strain>
    </source>
</reference>
<sequence length="258" mass="28554">MCRTLPLALLDLMRFTWAHFSSLSRSLWMAFRPSGVNRTAQLGVICKLAEGALDPTVYVIDEDIEQHWSQYRSLRDMTWSIHSCTGDLVLRRLRRSVGSQLIPSAVGSNGQNELDNKAILQRTALFCVFPKGLRGTGSGGETSSPESQEGVLRVSISPLYVLLGQVCEGSRTSTSTIKSGRSLRAPKRCTNPAQALQAPAPSRHRLRVGQERETKTEEALVCVKPKQQLLSWLPRCRCFLPALPGVRLSSQTPRLQPS</sequence>
<feature type="signal peptide" evidence="2">
    <location>
        <begin position="1"/>
        <end position="18"/>
    </location>
</feature>
<comment type="caution">
    <text evidence="3">The sequence shown here is derived from an EMBL/GenBank/DDBJ whole genome shotgun (WGS) entry which is preliminary data.</text>
</comment>
<dbReference type="AlphaFoldDB" id="A0AAN7NHF6"/>
<feature type="chain" id="PRO_5042870607" evidence="2">
    <location>
        <begin position="19"/>
        <end position="258"/>
    </location>
</feature>
<accession>A0AAN7NHF6</accession>
<evidence type="ECO:0000256" key="1">
    <source>
        <dbReference type="SAM" id="MobiDB-lite"/>
    </source>
</evidence>
<evidence type="ECO:0000256" key="2">
    <source>
        <dbReference type="SAM" id="SignalP"/>
    </source>
</evidence>
<organism evidence="3 4">
    <name type="scientific">Mycteria americana</name>
    <name type="common">Wood stork</name>
    <dbReference type="NCBI Taxonomy" id="33587"/>
    <lineage>
        <taxon>Eukaryota</taxon>
        <taxon>Metazoa</taxon>
        <taxon>Chordata</taxon>
        <taxon>Craniata</taxon>
        <taxon>Vertebrata</taxon>
        <taxon>Euteleostomi</taxon>
        <taxon>Archelosauria</taxon>
        <taxon>Archosauria</taxon>
        <taxon>Dinosauria</taxon>
        <taxon>Saurischia</taxon>
        <taxon>Theropoda</taxon>
        <taxon>Coelurosauria</taxon>
        <taxon>Aves</taxon>
        <taxon>Neognathae</taxon>
        <taxon>Neoaves</taxon>
        <taxon>Aequornithes</taxon>
        <taxon>Ciconiiformes</taxon>
        <taxon>Ciconiidae</taxon>
        <taxon>Mycteria</taxon>
    </lineage>
</organism>
<protein>
    <submittedName>
        <fullName evidence="3">Uncharacterized protein</fullName>
    </submittedName>
</protein>
<feature type="region of interest" description="Disordered" evidence="1">
    <location>
        <begin position="192"/>
        <end position="212"/>
    </location>
</feature>
<dbReference type="Proteomes" id="UP001333110">
    <property type="component" value="Unassembled WGS sequence"/>
</dbReference>
<name>A0AAN7NHF6_MYCAM</name>
<keyword evidence="4" id="KW-1185">Reference proteome</keyword>
<gene>
    <name evidence="3" type="ORF">QYF61_023075</name>
</gene>